<organism evidence="7 8">
    <name type="scientific">Oikopleura dioica</name>
    <name type="common">Tunicate</name>
    <dbReference type="NCBI Taxonomy" id="34765"/>
    <lineage>
        <taxon>Eukaryota</taxon>
        <taxon>Metazoa</taxon>
        <taxon>Chordata</taxon>
        <taxon>Tunicata</taxon>
        <taxon>Appendicularia</taxon>
        <taxon>Copelata</taxon>
        <taxon>Oikopleuridae</taxon>
        <taxon>Oikopleura</taxon>
    </lineage>
</organism>
<feature type="region of interest" description="Disordered" evidence="5">
    <location>
        <begin position="244"/>
        <end position="268"/>
    </location>
</feature>
<dbReference type="Proteomes" id="UP001158576">
    <property type="component" value="Chromosome 1"/>
</dbReference>
<dbReference type="InterPro" id="IPR000742">
    <property type="entry name" value="EGF"/>
</dbReference>
<keyword evidence="2 4" id="KW-0245">EGF-like domain</keyword>
<dbReference type="InterPro" id="IPR013111">
    <property type="entry name" value="EGF_extracell"/>
</dbReference>
<feature type="domain" description="EGF-like" evidence="6">
    <location>
        <begin position="155"/>
        <end position="193"/>
    </location>
</feature>
<evidence type="ECO:0000259" key="6">
    <source>
        <dbReference type="PROSITE" id="PS50026"/>
    </source>
</evidence>
<keyword evidence="3 4" id="KW-1015">Disulfide bond</keyword>
<dbReference type="Pfam" id="PF11938">
    <property type="entry name" value="DUF3456"/>
    <property type="match status" value="1"/>
</dbReference>
<dbReference type="SUPFAM" id="SSF57184">
    <property type="entry name" value="Growth factor receptor domain"/>
    <property type="match status" value="1"/>
</dbReference>
<evidence type="ECO:0000256" key="4">
    <source>
        <dbReference type="PROSITE-ProRule" id="PRU00076"/>
    </source>
</evidence>
<dbReference type="PROSITE" id="PS01248">
    <property type="entry name" value="EGF_LAM_1"/>
    <property type="match status" value="1"/>
</dbReference>
<sequence length="268" mass="30107">MKLFLCALSSTAFGAGDKRTKCGSCEQLVDGVNFQMKETYKQNFGGGNTQWEEAKLKKRNINWISSESRLLEILENACGGGYGNINLNSMDIEKAGKNTGCHNLLEQEEEWIEEWFYSEPEERKSDLREEFCVKEMKYCCSDKTKFGSRCERKCPTNKKGEVCSNQGKCLGGGDKQGLGVCECNTGYTGAFCHHCAADHFINKNLDCEACDKACEECSGPTDADCKVCSKGYAPIEYKDKIRCKSSGDRHGRDDRKDREVKRKSKDEL</sequence>
<accession>A0ABN7SL94</accession>
<evidence type="ECO:0000313" key="8">
    <source>
        <dbReference type="Proteomes" id="UP001158576"/>
    </source>
</evidence>
<proteinExistence type="inferred from homology"/>
<evidence type="ECO:0000256" key="2">
    <source>
        <dbReference type="ARBA" id="ARBA00022536"/>
    </source>
</evidence>
<evidence type="ECO:0000256" key="1">
    <source>
        <dbReference type="ARBA" id="ARBA00005897"/>
    </source>
</evidence>
<dbReference type="InterPro" id="IPR002049">
    <property type="entry name" value="LE_dom"/>
</dbReference>
<evidence type="ECO:0000313" key="7">
    <source>
        <dbReference type="EMBL" id="CAG5103644.1"/>
    </source>
</evidence>
<comment type="similarity">
    <text evidence="1">Belongs to the CRELD family.</text>
</comment>
<reference evidence="7 8" key="1">
    <citation type="submission" date="2021-04" db="EMBL/GenBank/DDBJ databases">
        <authorList>
            <person name="Bliznina A."/>
        </authorList>
    </citation>
    <scope>NUCLEOTIDE SEQUENCE [LARGE SCALE GENOMIC DNA]</scope>
</reference>
<comment type="caution">
    <text evidence="4">Lacks conserved residue(s) required for the propagation of feature annotation.</text>
</comment>
<protein>
    <submittedName>
        <fullName evidence="7">Oidioi.mRNA.OKI2018_I69.chr1.g867.t1.cds</fullName>
    </submittedName>
</protein>
<keyword evidence="8" id="KW-1185">Reference proteome</keyword>
<dbReference type="PROSITE" id="PS00022">
    <property type="entry name" value="EGF_1"/>
    <property type="match status" value="1"/>
</dbReference>
<gene>
    <name evidence="7" type="ORF">OKIOD_LOCUS9632</name>
</gene>
<feature type="disulfide bond" evidence="4">
    <location>
        <begin position="183"/>
        <end position="192"/>
    </location>
</feature>
<dbReference type="EMBL" id="OU015566">
    <property type="protein sequence ID" value="CAG5103644.1"/>
    <property type="molecule type" value="Genomic_DNA"/>
</dbReference>
<name>A0ABN7SL94_OIKDI</name>
<dbReference type="InterPro" id="IPR009030">
    <property type="entry name" value="Growth_fac_rcpt_cys_sf"/>
</dbReference>
<dbReference type="InterPro" id="IPR021852">
    <property type="entry name" value="DUF3456"/>
</dbReference>
<dbReference type="PROSITE" id="PS50026">
    <property type="entry name" value="EGF_3"/>
    <property type="match status" value="1"/>
</dbReference>
<evidence type="ECO:0000256" key="5">
    <source>
        <dbReference type="SAM" id="MobiDB-lite"/>
    </source>
</evidence>
<dbReference type="Pfam" id="PF07974">
    <property type="entry name" value="EGF_2"/>
    <property type="match status" value="1"/>
</dbReference>
<evidence type="ECO:0000256" key="3">
    <source>
        <dbReference type="ARBA" id="ARBA00023157"/>
    </source>
</evidence>